<keyword evidence="1" id="KW-0732">Signal</keyword>
<feature type="chain" id="PRO_5032659556" evidence="1">
    <location>
        <begin position="25"/>
        <end position="508"/>
    </location>
</feature>
<evidence type="ECO:0000256" key="1">
    <source>
        <dbReference type="SAM" id="SignalP"/>
    </source>
</evidence>
<feature type="signal peptide" evidence="1">
    <location>
        <begin position="1"/>
        <end position="24"/>
    </location>
</feature>
<dbReference type="InterPro" id="IPR018666">
    <property type="entry name" value="DUF2125"/>
</dbReference>
<organism evidence="2 3">
    <name type="scientific">Ruegeria pomeroyi</name>
    <dbReference type="NCBI Taxonomy" id="89184"/>
    <lineage>
        <taxon>Bacteria</taxon>
        <taxon>Pseudomonadati</taxon>
        <taxon>Pseudomonadota</taxon>
        <taxon>Alphaproteobacteria</taxon>
        <taxon>Rhodobacterales</taxon>
        <taxon>Roseobacteraceae</taxon>
        <taxon>Ruegeria</taxon>
    </lineage>
</organism>
<comment type="caution">
    <text evidence="2">The sequence shown here is derived from an EMBL/GenBank/DDBJ whole genome shotgun (WGS) entry which is preliminary data.</text>
</comment>
<sequence length="508" mass="53574">MPVFLRRTSGAVLVYAISTQIAWADLTADQVWADWNAYLGGMGYDVAGTESRSGDTLTIADFAMSMNMPEQDSAMSFSMPQITLTDQGDGTVRIGLPEEFPLSFTMSVEDEAPVTGTVTYANRNMSMVASGDPDNITYDYNADQISVRLASLMADGEAMPADAISFLMEMTSVSGTSQMSLGEMRDLVQSFTAAGLTYALSFDDPDSDDAGNFSGTLSDVSYSGSGSLPTSFDATNFSDMLKSGFAFDALMSYGAGSGNVAAKGDGEEFAWTSSSQGGDFRIAMDAGHVVYDLKGRQSQISMTTQDLPFPIDLAMAESGFKLDIPTQAGDDPQPFSFGMNLTDFTMSDMIWGMFDPAGALPRDPATVVLDLSGLATVLVDFLDPTVAETLEATGGAPGELNELTINQLLVSLVGAKLTGTGAFTFDNSDYESFGGMPAPSGVANLTLTGANALLDKLIAMGFVSEDDAMGARMMMGMLAVPGDAPDTLNSKIEINEQGHVLANGQRIK</sequence>
<dbReference type="Proteomes" id="UP000565723">
    <property type="component" value="Unassembled WGS sequence"/>
</dbReference>
<dbReference type="EMBL" id="JABXIY010000049">
    <property type="protein sequence ID" value="NVK98711.1"/>
    <property type="molecule type" value="Genomic_DNA"/>
</dbReference>
<gene>
    <name evidence="2" type="ORF">HW564_17425</name>
</gene>
<dbReference type="OMA" id="GARMMMG"/>
<dbReference type="AlphaFoldDB" id="A0A850LKT8"/>
<evidence type="ECO:0000313" key="2">
    <source>
        <dbReference type="EMBL" id="NVK98711.1"/>
    </source>
</evidence>
<accession>A0A850LKT8</accession>
<name>A0A850LKT8_9RHOB</name>
<reference evidence="2 3" key="1">
    <citation type="journal article" date="2020" name="Proc. Natl. Acad. Sci. U.S.A.">
        <title>Ecological drivers of bacterial community assembly in synthetic phycospheres.</title>
        <authorList>
            <person name="Fu H."/>
            <person name="Uchimiya M."/>
            <person name="Gore J."/>
            <person name="Moran M.A."/>
        </authorList>
    </citation>
    <scope>NUCLEOTIDE SEQUENCE [LARGE SCALE GENOMIC DNA]</scope>
    <source>
        <strain evidence="2">HF-Din03</strain>
    </source>
</reference>
<dbReference type="Pfam" id="PF09898">
    <property type="entry name" value="DUF2125"/>
    <property type="match status" value="1"/>
</dbReference>
<proteinExistence type="predicted"/>
<protein>
    <submittedName>
        <fullName evidence="2">DUF2125 domain-containing protein</fullName>
    </submittedName>
</protein>
<evidence type="ECO:0000313" key="3">
    <source>
        <dbReference type="Proteomes" id="UP000565723"/>
    </source>
</evidence>
<dbReference type="RefSeq" id="WP_011049124.1">
    <property type="nucleotide sequence ID" value="NZ_CP076685.1"/>
</dbReference>